<dbReference type="AlphaFoldDB" id="X1TGE9"/>
<protein>
    <submittedName>
        <fullName evidence="1">Uncharacterized protein</fullName>
    </submittedName>
</protein>
<reference evidence="1" key="1">
    <citation type="journal article" date="2014" name="Front. Microbiol.">
        <title>High frequency of phylogenetically diverse reductive dehalogenase-homologous genes in deep subseafloor sedimentary metagenomes.</title>
        <authorList>
            <person name="Kawai M."/>
            <person name="Futagami T."/>
            <person name="Toyoda A."/>
            <person name="Takaki Y."/>
            <person name="Nishi S."/>
            <person name="Hori S."/>
            <person name="Arai W."/>
            <person name="Tsubouchi T."/>
            <person name="Morono Y."/>
            <person name="Uchiyama I."/>
            <person name="Ito T."/>
            <person name="Fujiyama A."/>
            <person name="Inagaki F."/>
            <person name="Takami H."/>
        </authorList>
    </citation>
    <scope>NUCLEOTIDE SEQUENCE</scope>
    <source>
        <strain evidence="1">Expedition CK06-06</strain>
    </source>
</reference>
<dbReference type="EMBL" id="BARW01020335">
    <property type="protein sequence ID" value="GAI90436.1"/>
    <property type="molecule type" value="Genomic_DNA"/>
</dbReference>
<name>X1TGE9_9ZZZZ</name>
<evidence type="ECO:0000313" key="1">
    <source>
        <dbReference type="EMBL" id="GAI90436.1"/>
    </source>
</evidence>
<accession>X1TGE9</accession>
<sequence length="119" mass="13720">PSKRPRLALEGRIREDWEYLDWADRIMRSEEDLRWTADEEKWKEHLRETMGTLSGDPDKARDQLHGLWNKGVIERYGELEGVGIHAGVTTRAGVKYAVFRDPLGHFVSFSSVLDALRGI</sequence>
<comment type="caution">
    <text evidence="1">The sequence shown here is derived from an EMBL/GenBank/DDBJ whole genome shotgun (WGS) entry which is preliminary data.</text>
</comment>
<gene>
    <name evidence="1" type="ORF">S12H4_34376</name>
</gene>
<feature type="non-terminal residue" evidence="1">
    <location>
        <position position="1"/>
    </location>
</feature>
<proteinExistence type="predicted"/>
<organism evidence="1">
    <name type="scientific">marine sediment metagenome</name>
    <dbReference type="NCBI Taxonomy" id="412755"/>
    <lineage>
        <taxon>unclassified sequences</taxon>
        <taxon>metagenomes</taxon>
        <taxon>ecological metagenomes</taxon>
    </lineage>
</organism>